<sequence>MRYKADQKAQTRQRIAAAAGRSFKKNGYSGIGVDGLAGEAGVTSGAFYGHFASKEAAFNEAVSGGLGELQSAISDLKQQYGENWWSEFAAFYTGQKRTCDLSESCALQSLTAEVGRSEPSTQALFEAELLKISKLASDNGKPSSAQNTNKTWASLSMLIGGVSLARAVDNEALSDEISNAIKNAVIALHRSE</sequence>
<keyword evidence="3" id="KW-0804">Transcription</keyword>
<dbReference type="PANTHER" id="PTHR47506">
    <property type="entry name" value="TRANSCRIPTIONAL REGULATORY PROTEIN"/>
    <property type="match status" value="1"/>
</dbReference>
<dbReference type="GO" id="GO:0003677">
    <property type="term" value="F:DNA binding"/>
    <property type="evidence" value="ECO:0007669"/>
    <property type="project" value="UniProtKB-KW"/>
</dbReference>
<gene>
    <name evidence="5" type="ORF">MNBD_GAMMA11-977</name>
</gene>
<dbReference type="InterPro" id="IPR001647">
    <property type="entry name" value="HTH_TetR"/>
</dbReference>
<dbReference type="InterPro" id="IPR036271">
    <property type="entry name" value="Tet_transcr_reg_TetR-rel_C_sf"/>
</dbReference>
<feature type="domain" description="HTH tetR-type" evidence="4">
    <location>
        <begin position="9"/>
        <end position="69"/>
    </location>
</feature>
<dbReference type="Gene3D" id="1.10.357.10">
    <property type="entry name" value="Tetracycline Repressor, domain 2"/>
    <property type="match status" value="1"/>
</dbReference>
<keyword evidence="2" id="KW-0238">DNA-binding</keyword>
<protein>
    <submittedName>
        <fullName evidence="5">Transcriptional regulator, AcrR family</fullName>
    </submittedName>
</protein>
<dbReference type="EMBL" id="UOFG01000147">
    <property type="protein sequence ID" value="VAW61451.1"/>
    <property type="molecule type" value="Genomic_DNA"/>
</dbReference>
<dbReference type="PROSITE" id="PS50977">
    <property type="entry name" value="HTH_TETR_2"/>
    <property type="match status" value="1"/>
</dbReference>
<evidence type="ECO:0000256" key="2">
    <source>
        <dbReference type="ARBA" id="ARBA00023125"/>
    </source>
</evidence>
<dbReference type="SUPFAM" id="SSF46689">
    <property type="entry name" value="Homeodomain-like"/>
    <property type="match status" value="1"/>
</dbReference>
<dbReference type="Gene3D" id="1.10.10.60">
    <property type="entry name" value="Homeodomain-like"/>
    <property type="match status" value="1"/>
</dbReference>
<dbReference type="SUPFAM" id="SSF48498">
    <property type="entry name" value="Tetracyclin repressor-like, C-terminal domain"/>
    <property type="match status" value="1"/>
</dbReference>
<dbReference type="InterPro" id="IPR009057">
    <property type="entry name" value="Homeodomain-like_sf"/>
</dbReference>
<evidence type="ECO:0000259" key="4">
    <source>
        <dbReference type="PROSITE" id="PS50977"/>
    </source>
</evidence>
<reference evidence="5" key="1">
    <citation type="submission" date="2018-06" db="EMBL/GenBank/DDBJ databases">
        <authorList>
            <person name="Zhirakovskaya E."/>
        </authorList>
    </citation>
    <scope>NUCLEOTIDE SEQUENCE</scope>
</reference>
<keyword evidence="1" id="KW-0805">Transcription regulation</keyword>
<evidence type="ECO:0000313" key="5">
    <source>
        <dbReference type="EMBL" id="VAW61451.1"/>
    </source>
</evidence>
<name>A0A3B0X100_9ZZZZ</name>
<dbReference type="AlphaFoldDB" id="A0A3B0X100"/>
<evidence type="ECO:0000256" key="1">
    <source>
        <dbReference type="ARBA" id="ARBA00023015"/>
    </source>
</evidence>
<accession>A0A3B0X100</accession>
<dbReference type="PRINTS" id="PR00455">
    <property type="entry name" value="HTHTETR"/>
</dbReference>
<dbReference type="Pfam" id="PF00440">
    <property type="entry name" value="TetR_N"/>
    <property type="match status" value="1"/>
</dbReference>
<evidence type="ECO:0000256" key="3">
    <source>
        <dbReference type="ARBA" id="ARBA00023163"/>
    </source>
</evidence>
<dbReference type="PANTHER" id="PTHR47506:SF7">
    <property type="entry name" value="TRANSCRIPTIONAL REGULATORY PROTEIN"/>
    <property type="match status" value="1"/>
</dbReference>
<proteinExistence type="predicted"/>
<organism evidence="5">
    <name type="scientific">hydrothermal vent metagenome</name>
    <dbReference type="NCBI Taxonomy" id="652676"/>
    <lineage>
        <taxon>unclassified sequences</taxon>
        <taxon>metagenomes</taxon>
        <taxon>ecological metagenomes</taxon>
    </lineage>
</organism>